<organism evidence="1 2">
    <name type="scientific">Chitinimonas prasina</name>
    <dbReference type="NCBI Taxonomy" id="1434937"/>
    <lineage>
        <taxon>Bacteria</taxon>
        <taxon>Pseudomonadati</taxon>
        <taxon>Pseudomonadota</taxon>
        <taxon>Betaproteobacteria</taxon>
        <taxon>Neisseriales</taxon>
        <taxon>Chitinibacteraceae</taxon>
        <taxon>Chitinimonas</taxon>
    </lineage>
</organism>
<keyword evidence="2" id="KW-1185">Reference proteome</keyword>
<accession>A0ABQ5YG82</accession>
<evidence type="ECO:0008006" key="3">
    <source>
        <dbReference type="Google" id="ProtNLM"/>
    </source>
</evidence>
<dbReference type="EMBL" id="BSOG01000003">
    <property type="protein sequence ID" value="GLR13997.1"/>
    <property type="molecule type" value="Genomic_DNA"/>
</dbReference>
<gene>
    <name evidence="1" type="ORF">GCM10007907_27870</name>
</gene>
<name>A0ABQ5YG82_9NEIS</name>
<sequence>MDFLTLCRRAWRECGLSGEGPTSTVNQKSMAGNMVDWCATAWLDIQSGRRGWTFLDDTLVFQLVPGQRDYVLADAPGTPGLAPHWREPCKDFLLIHDGADSVPLQWLAYTDFRQLYERDAVAASKPSALTRLPSGVLRFNAAPVAAYWVSLGYSRRAQHLVEPLDVPLIDSEDCMAIIWRAVCSYAEQDCVGELWQSANAKYRSAYGRLCNRYLPEIEIVLGGLA</sequence>
<evidence type="ECO:0000313" key="1">
    <source>
        <dbReference type="EMBL" id="GLR13997.1"/>
    </source>
</evidence>
<dbReference type="Proteomes" id="UP001156706">
    <property type="component" value="Unassembled WGS sequence"/>
</dbReference>
<proteinExistence type="predicted"/>
<protein>
    <recommendedName>
        <fullName evidence="3">DUF2285 domain-containing protein</fullName>
    </recommendedName>
</protein>
<evidence type="ECO:0000313" key="2">
    <source>
        <dbReference type="Proteomes" id="UP001156706"/>
    </source>
</evidence>
<reference evidence="2" key="1">
    <citation type="journal article" date="2019" name="Int. J. Syst. Evol. Microbiol.">
        <title>The Global Catalogue of Microorganisms (GCM) 10K type strain sequencing project: providing services to taxonomists for standard genome sequencing and annotation.</title>
        <authorList>
            <consortium name="The Broad Institute Genomics Platform"/>
            <consortium name="The Broad Institute Genome Sequencing Center for Infectious Disease"/>
            <person name="Wu L."/>
            <person name="Ma J."/>
        </authorList>
    </citation>
    <scope>NUCLEOTIDE SEQUENCE [LARGE SCALE GENOMIC DNA]</scope>
    <source>
        <strain evidence="2">NBRC 110044</strain>
    </source>
</reference>
<comment type="caution">
    <text evidence="1">The sequence shown here is derived from an EMBL/GenBank/DDBJ whole genome shotgun (WGS) entry which is preliminary data.</text>
</comment>
<dbReference type="RefSeq" id="WP_284197090.1">
    <property type="nucleotide sequence ID" value="NZ_BSOG01000003.1"/>
</dbReference>